<keyword evidence="1 4" id="KW-0732">Signal</keyword>
<name>A0ABU5U9S0_9CYAN</name>
<feature type="region of interest" description="Disordered" evidence="2">
    <location>
        <begin position="362"/>
        <end position="382"/>
    </location>
</feature>
<feature type="signal peptide" evidence="4">
    <location>
        <begin position="1"/>
        <end position="26"/>
    </location>
</feature>
<evidence type="ECO:0000313" key="6">
    <source>
        <dbReference type="EMBL" id="MEA5579915.1"/>
    </source>
</evidence>
<evidence type="ECO:0000256" key="2">
    <source>
        <dbReference type="SAM" id="MobiDB-lite"/>
    </source>
</evidence>
<feature type="non-terminal residue" evidence="6">
    <location>
        <position position="525"/>
    </location>
</feature>
<comment type="caution">
    <text evidence="6">The sequence shown here is derived from an EMBL/GenBank/DDBJ whole genome shotgun (WGS) entry which is preliminary data.</text>
</comment>
<evidence type="ECO:0000256" key="1">
    <source>
        <dbReference type="ARBA" id="ARBA00022729"/>
    </source>
</evidence>
<accession>A0ABU5U9S0</accession>
<dbReference type="Gene3D" id="3.40.190.10">
    <property type="entry name" value="Periplasmic binding protein-like II"/>
    <property type="match status" value="2"/>
</dbReference>
<reference evidence="6 7" key="1">
    <citation type="submission" date="2023-12" db="EMBL/GenBank/DDBJ databases">
        <title>Baltic Sea Cyanobacteria.</title>
        <authorList>
            <person name="Delbaje E."/>
            <person name="Fewer D.P."/>
            <person name="Shishido T.K."/>
        </authorList>
    </citation>
    <scope>NUCLEOTIDE SEQUENCE [LARGE SCALE GENOMIC DNA]</scope>
    <source>
        <strain evidence="6 7">UHCC-0300</strain>
    </source>
</reference>
<feature type="transmembrane region" description="Helical" evidence="3">
    <location>
        <begin position="335"/>
        <end position="353"/>
    </location>
</feature>
<evidence type="ECO:0000256" key="3">
    <source>
        <dbReference type="SAM" id="Phobius"/>
    </source>
</evidence>
<proteinExistence type="predicted"/>
<dbReference type="EMBL" id="JAYGHG010000001">
    <property type="protein sequence ID" value="MEA5579915.1"/>
    <property type="molecule type" value="Genomic_DNA"/>
</dbReference>
<protein>
    <submittedName>
        <fullName evidence="6">Substrate-binding domain-containing protein</fullName>
    </submittedName>
</protein>
<feature type="chain" id="PRO_5045451538" evidence="4">
    <location>
        <begin position="27"/>
        <end position="525"/>
    </location>
</feature>
<dbReference type="PANTHER" id="PTHR30570:SF1">
    <property type="entry name" value="PHOSPHATE-BINDING PROTEIN PSTS"/>
    <property type="match status" value="1"/>
</dbReference>
<dbReference type="PANTHER" id="PTHR30570">
    <property type="entry name" value="PERIPLASMIC PHOSPHATE BINDING COMPONENT OF PHOSPHATE ABC TRANSPORTER"/>
    <property type="match status" value="1"/>
</dbReference>
<dbReference type="InterPro" id="IPR024370">
    <property type="entry name" value="PBP_domain"/>
</dbReference>
<keyword evidence="7" id="KW-1185">Reference proteome</keyword>
<dbReference type="SUPFAM" id="SSF53850">
    <property type="entry name" value="Periplasmic binding protein-like II"/>
    <property type="match status" value="1"/>
</dbReference>
<dbReference type="RefSeq" id="WP_323194256.1">
    <property type="nucleotide sequence ID" value="NZ_JAYGHG010000001.1"/>
</dbReference>
<feature type="domain" description="PBP" evidence="5">
    <location>
        <begin position="56"/>
        <end position="280"/>
    </location>
</feature>
<gene>
    <name evidence="6" type="ORF">VB620_01000</name>
</gene>
<dbReference type="Proteomes" id="UP001302120">
    <property type="component" value="Unassembled WGS sequence"/>
</dbReference>
<feature type="region of interest" description="Disordered" evidence="2">
    <location>
        <begin position="447"/>
        <end position="525"/>
    </location>
</feature>
<dbReference type="InterPro" id="IPR050811">
    <property type="entry name" value="Phosphate_ABC_transporter"/>
</dbReference>
<organism evidence="6 7">
    <name type="scientific">Nodularia harveyana UHCC-0300</name>
    <dbReference type="NCBI Taxonomy" id="2974287"/>
    <lineage>
        <taxon>Bacteria</taxon>
        <taxon>Bacillati</taxon>
        <taxon>Cyanobacteriota</taxon>
        <taxon>Cyanophyceae</taxon>
        <taxon>Nostocales</taxon>
        <taxon>Nodulariaceae</taxon>
        <taxon>Nodularia</taxon>
    </lineage>
</organism>
<sequence>MWQKDKKDSAILSLALLLSLATTPMAAPLFVPTPVLAQSATEADSFPLPETVEDGTTVRIDGSISLAAINQSLKQSFEQQFSGTNVEVAANGSDVAISALVNGTVDLVAIARGLTAEEQAQGLLQVAFYREKIAIIVSNDNPFLGNLTDQQFADIFQGKITNWSEVGGDDVPIRFIDRPETSDTRNTFRTYPAFQDAEFTTGANATQVAVDDTAAIVEQLGNDGISYAMVHHVSQLPNVRVIPINETLPDNPNYEYSQPLVYAYRQNPSPNVISFLGFILGSPEQQAIETARTEAAIAIAENQAQPPVTPTPIAETAPVTPQPPDTPVIPDEIPLWWLLLPVAVVLILLIWVFRSRLQVEGENKTPNNPEASGEEKHDDSDQPLTEAALTAGTGSDMDSILAGEKVNDSDPKIASFETKESPWDIEAPASVVNVPYPKLSSKFVPEKPQEESDLAGEMEAAAASLWSDPDDDHNTPESSIAEESDLAGEMEAAAASLWSDPDDDHNTPESSIAEESDLAGEMEAA</sequence>
<keyword evidence="3" id="KW-1133">Transmembrane helix</keyword>
<keyword evidence="3" id="KW-0812">Transmembrane</keyword>
<keyword evidence="3" id="KW-0472">Membrane</keyword>
<feature type="compositionally biased region" description="Acidic residues" evidence="2">
    <location>
        <begin position="512"/>
        <end position="525"/>
    </location>
</feature>
<evidence type="ECO:0000259" key="5">
    <source>
        <dbReference type="Pfam" id="PF12849"/>
    </source>
</evidence>
<evidence type="ECO:0000313" key="7">
    <source>
        <dbReference type="Proteomes" id="UP001302120"/>
    </source>
</evidence>
<evidence type="ECO:0000256" key="4">
    <source>
        <dbReference type="SAM" id="SignalP"/>
    </source>
</evidence>
<dbReference type="Pfam" id="PF12849">
    <property type="entry name" value="PBP_like_2"/>
    <property type="match status" value="1"/>
</dbReference>